<sequence length="99" mass="10945">KIRFRRHPRYRVEGRDLHADLPVALADAVLGAKVAVETPTGRLAVNIPAWSSSDKVLRLKGRGLPEKTGGHGDLYAHVRLMLPEAGDSELEALMRRRKG</sequence>
<dbReference type="SUPFAM" id="SSF49493">
    <property type="entry name" value="HSP40/DnaJ peptide-binding domain"/>
    <property type="match status" value="1"/>
</dbReference>
<keyword evidence="2" id="KW-0346">Stress response</keyword>
<dbReference type="InterPro" id="IPR002939">
    <property type="entry name" value="DnaJ_C"/>
</dbReference>
<organism evidence="2 3">
    <name type="scientific">Mesorhizobium amorphae CCNWGS0123</name>
    <dbReference type="NCBI Taxonomy" id="1082933"/>
    <lineage>
        <taxon>Bacteria</taxon>
        <taxon>Pseudomonadati</taxon>
        <taxon>Pseudomonadota</taxon>
        <taxon>Alphaproteobacteria</taxon>
        <taxon>Hyphomicrobiales</taxon>
        <taxon>Phyllobacteriaceae</taxon>
        <taxon>Mesorhizobium</taxon>
    </lineage>
</organism>
<evidence type="ECO:0000313" key="3">
    <source>
        <dbReference type="Proteomes" id="UP000002949"/>
    </source>
</evidence>
<proteinExistence type="predicted"/>
<dbReference type="GO" id="GO:0006457">
    <property type="term" value="P:protein folding"/>
    <property type="evidence" value="ECO:0007669"/>
    <property type="project" value="InterPro"/>
</dbReference>
<gene>
    <name evidence="2" type="ORF">MEA186_23051</name>
</gene>
<evidence type="ECO:0000313" key="2">
    <source>
        <dbReference type="EMBL" id="EHH09608.1"/>
    </source>
</evidence>
<dbReference type="PATRIC" id="fig|1082933.3.peg.4491"/>
<dbReference type="Proteomes" id="UP000002949">
    <property type="component" value="Unassembled WGS sequence"/>
</dbReference>
<dbReference type="Pfam" id="PF01556">
    <property type="entry name" value="DnaJ_C"/>
    <property type="match status" value="1"/>
</dbReference>
<keyword evidence="3" id="KW-1185">Reference proteome</keyword>
<protein>
    <submittedName>
        <fullName evidence="2">Heat shock protein DnaJ domain-containing protein</fullName>
    </submittedName>
</protein>
<feature type="domain" description="Chaperone DnaJ C-terminal" evidence="1">
    <location>
        <begin position="2"/>
        <end position="83"/>
    </location>
</feature>
<evidence type="ECO:0000259" key="1">
    <source>
        <dbReference type="Pfam" id="PF01556"/>
    </source>
</evidence>
<dbReference type="FunFam" id="2.60.260.20:FF:000013">
    <property type="entry name" value="DnaJ subfamily B member 11"/>
    <property type="match status" value="1"/>
</dbReference>
<dbReference type="Gene3D" id="2.60.260.20">
    <property type="entry name" value="Urease metallochaperone UreE, N-terminal domain"/>
    <property type="match status" value="1"/>
</dbReference>
<dbReference type="GO" id="GO:0051082">
    <property type="term" value="F:unfolded protein binding"/>
    <property type="evidence" value="ECO:0007669"/>
    <property type="project" value="InterPro"/>
</dbReference>
<feature type="non-terminal residue" evidence="2">
    <location>
        <position position="1"/>
    </location>
</feature>
<dbReference type="eggNOG" id="COG0484">
    <property type="taxonomic scope" value="Bacteria"/>
</dbReference>
<dbReference type="AlphaFoldDB" id="G6YF63"/>
<dbReference type="RefSeq" id="WP_006204307.1">
    <property type="nucleotide sequence ID" value="NZ_AGSN01000154.1"/>
</dbReference>
<reference evidence="2 3" key="1">
    <citation type="journal article" date="2012" name="J. Bacteriol.">
        <title>Draft Genome Sequence of Plant Growth-Promoting Rhizobium Mesorhizobium amorphae, Isolated from Zinc-Lead Mine Tailings.</title>
        <authorList>
            <person name="Hao X."/>
            <person name="Lin Y."/>
            <person name="Johnstone L."/>
            <person name="Baltrus D.A."/>
            <person name="Miller S.J."/>
            <person name="Wei G."/>
            <person name="Rensing C."/>
        </authorList>
    </citation>
    <scope>NUCLEOTIDE SEQUENCE [LARGE SCALE GENOMIC DNA]</scope>
    <source>
        <strain evidence="2 3">CCNWGS0123</strain>
    </source>
</reference>
<accession>G6YF63</accession>
<name>G6YF63_9HYPH</name>
<dbReference type="InterPro" id="IPR008971">
    <property type="entry name" value="HSP40/DnaJ_pept-bd"/>
</dbReference>
<dbReference type="EMBL" id="AGSN01000154">
    <property type="protein sequence ID" value="EHH09608.1"/>
    <property type="molecule type" value="Genomic_DNA"/>
</dbReference>